<evidence type="ECO:0000313" key="6">
    <source>
        <dbReference type="Proteomes" id="UP000295043"/>
    </source>
</evidence>
<dbReference type="Pfam" id="PF07992">
    <property type="entry name" value="Pyr_redox_2"/>
    <property type="match status" value="1"/>
</dbReference>
<dbReference type="AlphaFoldDB" id="A0A4R2B6Z5"/>
<organism evidence="5 6">
    <name type="scientific">Sinorhizobium americanum</name>
    <dbReference type="NCBI Taxonomy" id="194963"/>
    <lineage>
        <taxon>Bacteria</taxon>
        <taxon>Pseudomonadati</taxon>
        <taxon>Pseudomonadota</taxon>
        <taxon>Alphaproteobacteria</taxon>
        <taxon>Hyphomicrobiales</taxon>
        <taxon>Rhizobiaceae</taxon>
        <taxon>Sinorhizobium/Ensifer group</taxon>
        <taxon>Sinorhizobium</taxon>
    </lineage>
</organism>
<dbReference type="RefSeq" id="WP_132080184.1">
    <property type="nucleotide sequence ID" value="NZ_SLVU01000025.1"/>
</dbReference>
<dbReference type="Proteomes" id="UP000295043">
    <property type="component" value="Unassembled WGS sequence"/>
</dbReference>
<protein>
    <submittedName>
        <fullName evidence="5">Thioredoxin reductase</fullName>
    </submittedName>
</protein>
<dbReference type="InterPro" id="IPR051691">
    <property type="entry name" value="Metab_Enz_Cyan_OpOx_G3PDH"/>
</dbReference>
<feature type="domain" description="FAD/NAD(P)-binding" evidence="4">
    <location>
        <begin position="6"/>
        <end position="322"/>
    </location>
</feature>
<dbReference type="PRINTS" id="PR00469">
    <property type="entry name" value="PNDRDTASEII"/>
</dbReference>
<dbReference type="InterPro" id="IPR017224">
    <property type="entry name" value="Opine_Oxase_asu/HCN_bsu"/>
</dbReference>
<accession>A0A4R2B6Z5</accession>
<evidence type="ECO:0000259" key="4">
    <source>
        <dbReference type="Pfam" id="PF07992"/>
    </source>
</evidence>
<name>A0A4R2B6Z5_9HYPH</name>
<dbReference type="SUPFAM" id="SSF51905">
    <property type="entry name" value="FAD/NAD(P)-binding domain"/>
    <property type="match status" value="1"/>
</dbReference>
<keyword evidence="1" id="KW-0560">Oxidoreductase</keyword>
<evidence type="ECO:0000256" key="1">
    <source>
        <dbReference type="ARBA" id="ARBA00023002"/>
    </source>
</evidence>
<evidence type="ECO:0000256" key="2">
    <source>
        <dbReference type="SAM" id="MobiDB-lite"/>
    </source>
</evidence>
<dbReference type="InterPro" id="IPR007419">
    <property type="entry name" value="BFD-like_2Fe2S-bd_dom"/>
</dbReference>
<evidence type="ECO:0000313" key="5">
    <source>
        <dbReference type="EMBL" id="TCN22123.1"/>
    </source>
</evidence>
<dbReference type="PRINTS" id="PR00368">
    <property type="entry name" value="FADPNR"/>
</dbReference>
<dbReference type="InterPro" id="IPR023753">
    <property type="entry name" value="FAD/NAD-binding_dom"/>
</dbReference>
<dbReference type="GO" id="GO:0016491">
    <property type="term" value="F:oxidoreductase activity"/>
    <property type="evidence" value="ECO:0007669"/>
    <property type="project" value="UniProtKB-KW"/>
</dbReference>
<dbReference type="PIRSF" id="PIRSF037495">
    <property type="entry name" value="Opine_OX_OoxA/HcnB"/>
    <property type="match status" value="1"/>
</dbReference>
<dbReference type="InterPro" id="IPR036188">
    <property type="entry name" value="FAD/NAD-bd_sf"/>
</dbReference>
<dbReference type="CDD" id="cd19946">
    <property type="entry name" value="GlpA-like_Fer2_BFD-like"/>
    <property type="match status" value="1"/>
</dbReference>
<reference evidence="5 6" key="1">
    <citation type="submission" date="2019-03" db="EMBL/GenBank/DDBJ databases">
        <title>Genomic Encyclopedia of Type Strains, Phase IV (KMG-V): Genome sequencing to study the core and pangenomes of soil and plant-associated prokaryotes.</title>
        <authorList>
            <person name="Whitman W."/>
        </authorList>
    </citation>
    <scope>NUCLEOTIDE SEQUENCE [LARGE SCALE GENOMIC DNA]</scope>
    <source>
        <strain evidence="5 6">23C40</strain>
    </source>
</reference>
<sequence>MTKNTDIAVIGAGPAGANAALAGARYGFSVTLIDEQPGAGGQVWRAKSTAILDSPTTPETVAGNRLRQEVDESSVTHLGEARVWQIERGEEGANLYLLRQGRSDVLHARALIIATGAREFVQPVPGWTTPGVLGLAGATALFKQEMVPPGKRTIVSGTGPLVFFVASEIRRLGGEVAAVITPNSRGDWLGCLPAMASRPDLLLRGGRWIADLILANVPIHWRYAVTRVEGETRVAGVEFRKLTVDWSPTGAARRIEGDSLCLGNGLIPTTEAAQLAGLGLEHSPRLGGWIPCNGEDGATDIGGIFLCGDGTGIRGAAAAEFHGRLAGLSAAQHLGADTMGERNRLRAFYDRAARFGTAMTSLSIPRAGLAQLTTDETIVCRCESLSRADIAAEISSGAGSTNAVKSGLRAGMGPCGGKFCQTAVSRMITEAEGRAEADVPPPTPRPPLRPVPVAALAGDFNYSDLPIPKPAPL</sequence>
<dbReference type="Pfam" id="PF04324">
    <property type="entry name" value="Fer2_BFD"/>
    <property type="match status" value="1"/>
</dbReference>
<proteinExistence type="predicted"/>
<dbReference type="PANTHER" id="PTHR42949">
    <property type="entry name" value="ANAEROBIC GLYCEROL-3-PHOSPHATE DEHYDROGENASE SUBUNIT B"/>
    <property type="match status" value="1"/>
</dbReference>
<feature type="region of interest" description="Disordered" evidence="2">
    <location>
        <begin position="433"/>
        <end position="452"/>
    </location>
</feature>
<dbReference type="PANTHER" id="PTHR42949:SF3">
    <property type="entry name" value="ANAEROBIC GLYCEROL-3-PHOSPHATE DEHYDROGENASE SUBUNIT B"/>
    <property type="match status" value="1"/>
</dbReference>
<feature type="compositionally biased region" description="Pro residues" evidence="2">
    <location>
        <begin position="439"/>
        <end position="450"/>
    </location>
</feature>
<feature type="domain" description="BFD-like [2Fe-2S]-binding" evidence="3">
    <location>
        <begin position="378"/>
        <end position="429"/>
    </location>
</feature>
<gene>
    <name evidence="5" type="ORF">EV184_12547</name>
</gene>
<comment type="caution">
    <text evidence="5">The sequence shown here is derived from an EMBL/GenBank/DDBJ whole genome shotgun (WGS) entry which is preliminary data.</text>
</comment>
<dbReference type="EMBL" id="SLVU01000025">
    <property type="protein sequence ID" value="TCN22123.1"/>
    <property type="molecule type" value="Genomic_DNA"/>
</dbReference>
<dbReference type="InterPro" id="IPR041854">
    <property type="entry name" value="BFD-like_2Fe2S-bd_dom_sf"/>
</dbReference>
<dbReference type="Gene3D" id="3.50.50.60">
    <property type="entry name" value="FAD/NAD(P)-binding domain"/>
    <property type="match status" value="2"/>
</dbReference>
<evidence type="ECO:0000259" key="3">
    <source>
        <dbReference type="Pfam" id="PF04324"/>
    </source>
</evidence>
<dbReference type="Gene3D" id="1.10.10.1100">
    <property type="entry name" value="BFD-like [2Fe-2S]-binding domain"/>
    <property type="match status" value="1"/>
</dbReference>